<evidence type="ECO:0000256" key="1">
    <source>
        <dbReference type="ARBA" id="ARBA00022452"/>
    </source>
</evidence>
<sequence length="552" mass="60972">MRPLAVPLMLVSWANAVPADLLPAYLDGHEYERRLPSANVPLDAYRPVASPLRLSVAAGQPVSMPQTDRLVLHKVRFEGGTVYALSELREHYQPLIGEDITVGKLQQFTDRLTQRYRNDGYALSYAYLPQQDLADGRAHVVLVEGYIHDYQIVGDIGPAEAYLTQLMERLKAERPLTDATLQRTLGLMQRVPGISVQAEVVTGEDPDGAAHLTLHASRNPFAAAVTVNDGSRDDPQALFTVSSNAQTRLAEQLTASFLLPPGDDQAHYQRLGYSQYLDAQGSQLLLSAARYRSDPGTPVRPSDGTDLTQRIKSERYALGFAQPLIVAADEWLEVTGQFYSVSEHIDERGGPRGYDTYVRALSFEGDWRKVEPGRLRAISAGVYQGLDYLGARSDAHYDLDFLRFRLAGVQGDRLLENWQGVASGALFWSDYRLPECERAVFGGQYFGRGYPRDQAAGDKGWGVAYELNYSIPAGMDRLQALQPYALLDAAKAWYNGGPFEDANMSSLALGVRLSDGHQGSLALEVAKPLADRALDSMSRAPRVMLSLTYQLR</sequence>
<protein>
    <submittedName>
        <fullName evidence="7">ShlB/FhaC/HecB family hemolysin secretion/activation protein</fullName>
    </submittedName>
</protein>
<evidence type="ECO:0000259" key="5">
    <source>
        <dbReference type="Pfam" id="PF03865"/>
    </source>
</evidence>
<dbReference type="Gene3D" id="3.10.20.310">
    <property type="entry name" value="membrane protein fhac"/>
    <property type="match status" value="1"/>
</dbReference>
<feature type="domain" description="Haemolysin activator HlyB C-terminal" evidence="5">
    <location>
        <begin position="378"/>
        <end position="513"/>
    </location>
</feature>
<dbReference type="InterPro" id="IPR013686">
    <property type="entry name" value="Polypept-transport_assoc_ShlB"/>
</dbReference>
<dbReference type="Gene3D" id="2.40.160.50">
    <property type="entry name" value="membrane protein fhac: a member of the omp85/tpsb transporter family"/>
    <property type="match status" value="1"/>
</dbReference>
<dbReference type="PANTHER" id="PTHR34597:SF6">
    <property type="entry name" value="BLR6126 PROTEIN"/>
    <property type="match status" value="1"/>
</dbReference>
<evidence type="ECO:0000256" key="3">
    <source>
        <dbReference type="ARBA" id="ARBA00023237"/>
    </source>
</evidence>
<dbReference type="GeneID" id="49614467"/>
<evidence type="ECO:0000259" key="6">
    <source>
        <dbReference type="Pfam" id="PF08479"/>
    </source>
</evidence>
<evidence type="ECO:0000313" key="7">
    <source>
        <dbReference type="EMBL" id="AXM96754.1"/>
    </source>
</evidence>
<dbReference type="InterPro" id="IPR051544">
    <property type="entry name" value="TPS_OM_transporter"/>
</dbReference>
<reference evidence="7 8" key="1">
    <citation type="submission" date="2018-07" db="EMBL/GenBank/DDBJ databases">
        <title>Complete genome sequence of a Pseudomonas plecoglossicida strain pathogenic to the marine fish, Larimichthys crocea.</title>
        <authorList>
            <person name="Tao Z."/>
        </authorList>
    </citation>
    <scope>NUCLEOTIDE SEQUENCE [LARGE SCALE GENOMIC DNA]</scope>
    <source>
        <strain evidence="7 8">XSDHY-P</strain>
    </source>
</reference>
<dbReference type="EMBL" id="CP031146">
    <property type="protein sequence ID" value="AXM96754.1"/>
    <property type="molecule type" value="Genomic_DNA"/>
</dbReference>
<dbReference type="Pfam" id="PF08479">
    <property type="entry name" value="POTRA_2"/>
    <property type="match status" value="1"/>
</dbReference>
<dbReference type="GO" id="GO:0098046">
    <property type="term" value="C:type V protein secretion system complex"/>
    <property type="evidence" value="ECO:0007669"/>
    <property type="project" value="TreeGrafter"/>
</dbReference>
<proteinExistence type="predicted"/>
<keyword evidence="1" id="KW-0472">Membrane</keyword>
<evidence type="ECO:0000256" key="2">
    <source>
        <dbReference type="ARBA" id="ARBA00022692"/>
    </source>
</evidence>
<keyword evidence="1" id="KW-1134">Transmembrane beta strand</keyword>
<feature type="signal peptide" evidence="4">
    <location>
        <begin position="1"/>
        <end position="19"/>
    </location>
</feature>
<dbReference type="Proteomes" id="UP000256503">
    <property type="component" value="Chromosome"/>
</dbReference>
<feature type="domain" description="Polypeptide-transport-associated ShlB-type" evidence="6">
    <location>
        <begin position="71"/>
        <end position="145"/>
    </location>
</feature>
<accession>A0AAD0QYT3</accession>
<dbReference type="GO" id="GO:0008320">
    <property type="term" value="F:protein transmembrane transporter activity"/>
    <property type="evidence" value="ECO:0007669"/>
    <property type="project" value="TreeGrafter"/>
</dbReference>
<dbReference type="AlphaFoldDB" id="A0AAD0QYT3"/>
<evidence type="ECO:0000256" key="4">
    <source>
        <dbReference type="SAM" id="SignalP"/>
    </source>
</evidence>
<organism evidence="7 8">
    <name type="scientific">Pseudomonas plecoglossicida</name>
    <dbReference type="NCBI Taxonomy" id="70775"/>
    <lineage>
        <taxon>Bacteria</taxon>
        <taxon>Pseudomonadati</taxon>
        <taxon>Pseudomonadota</taxon>
        <taxon>Gammaproteobacteria</taxon>
        <taxon>Pseudomonadales</taxon>
        <taxon>Pseudomonadaceae</taxon>
        <taxon>Pseudomonas</taxon>
    </lineage>
</organism>
<gene>
    <name evidence="7" type="ORF">DVB73_13695</name>
</gene>
<dbReference type="RefSeq" id="WP_016395162.1">
    <property type="nucleotide sequence ID" value="NZ_CP031146.1"/>
</dbReference>
<evidence type="ECO:0000313" key="8">
    <source>
        <dbReference type="Proteomes" id="UP000256503"/>
    </source>
</evidence>
<keyword evidence="4" id="KW-0732">Signal</keyword>
<keyword evidence="3" id="KW-0998">Cell outer membrane</keyword>
<dbReference type="PANTHER" id="PTHR34597">
    <property type="entry name" value="SLR1661 PROTEIN"/>
    <property type="match status" value="1"/>
</dbReference>
<dbReference type="GO" id="GO:0046819">
    <property type="term" value="P:protein secretion by the type V secretion system"/>
    <property type="evidence" value="ECO:0007669"/>
    <property type="project" value="TreeGrafter"/>
</dbReference>
<keyword evidence="2" id="KW-0812">Transmembrane</keyword>
<dbReference type="InterPro" id="IPR005565">
    <property type="entry name" value="Hemolysn_activator_HlyB_C"/>
</dbReference>
<name>A0AAD0QYT3_PSEDL</name>
<feature type="chain" id="PRO_5042187279" evidence="4">
    <location>
        <begin position="20"/>
        <end position="552"/>
    </location>
</feature>
<dbReference type="Pfam" id="PF03865">
    <property type="entry name" value="ShlB"/>
    <property type="match status" value="1"/>
</dbReference>